<evidence type="ECO:0000313" key="3">
    <source>
        <dbReference type="Proteomes" id="UP000823485"/>
    </source>
</evidence>
<dbReference type="Proteomes" id="UP000823485">
    <property type="component" value="Unassembled WGS sequence"/>
</dbReference>
<dbReference type="Gene3D" id="3.90.550.10">
    <property type="entry name" value="Spore Coat Polysaccharide Biosynthesis Protein SpsA, Chain A"/>
    <property type="match status" value="1"/>
</dbReference>
<proteinExistence type="predicted"/>
<dbReference type="CDD" id="cd04182">
    <property type="entry name" value="GT_2_like_f"/>
    <property type="match status" value="1"/>
</dbReference>
<organism evidence="2 3">
    <name type="scientific">Siminovitchia thermophila</name>
    <dbReference type="NCBI Taxonomy" id="1245522"/>
    <lineage>
        <taxon>Bacteria</taxon>
        <taxon>Bacillati</taxon>
        <taxon>Bacillota</taxon>
        <taxon>Bacilli</taxon>
        <taxon>Bacillales</taxon>
        <taxon>Bacillaceae</taxon>
        <taxon>Siminovitchia</taxon>
    </lineage>
</organism>
<comment type="caution">
    <text evidence="2">The sequence shown here is derived from an EMBL/GenBank/DDBJ whole genome shotgun (WGS) entry which is preliminary data.</text>
</comment>
<evidence type="ECO:0000313" key="2">
    <source>
        <dbReference type="EMBL" id="MBM7714236.1"/>
    </source>
</evidence>
<feature type="domain" description="MobA-like NTP transferase" evidence="1">
    <location>
        <begin position="7"/>
        <end position="171"/>
    </location>
</feature>
<protein>
    <submittedName>
        <fullName evidence="2">Molybdenum cofactor cytidylyltransferase</fullName>
        <ecNumber evidence="2">2.7.7.76</ecNumber>
    </submittedName>
</protein>
<dbReference type="PANTHER" id="PTHR43777">
    <property type="entry name" value="MOLYBDENUM COFACTOR CYTIDYLYLTRANSFERASE"/>
    <property type="match status" value="1"/>
</dbReference>
<keyword evidence="3" id="KW-1185">Reference proteome</keyword>
<dbReference type="Pfam" id="PF12804">
    <property type="entry name" value="NTP_transf_3"/>
    <property type="match status" value="1"/>
</dbReference>
<dbReference type="SUPFAM" id="SSF53448">
    <property type="entry name" value="Nucleotide-diphospho-sugar transferases"/>
    <property type="match status" value="1"/>
</dbReference>
<accession>A0ABS2R3L3</accession>
<dbReference type="GO" id="GO:0061602">
    <property type="term" value="F:molybdenum cofactor cytidylyltransferase activity"/>
    <property type="evidence" value="ECO:0007669"/>
    <property type="project" value="UniProtKB-EC"/>
</dbReference>
<dbReference type="InterPro" id="IPR025877">
    <property type="entry name" value="MobA-like_NTP_Trfase"/>
</dbReference>
<evidence type="ECO:0000259" key="1">
    <source>
        <dbReference type="Pfam" id="PF12804"/>
    </source>
</evidence>
<keyword evidence="2" id="KW-0808">Transferase</keyword>
<name>A0ABS2R3L3_9BACI</name>
<dbReference type="EC" id="2.7.7.76" evidence="2"/>
<sequence>MKDSISAIILAAGTSSRMGRPKQLLDWGDRPLLSHVIHKVLYHPFSEVITVIGHEADKIKRTIHIRDSRFKWVENKQYGSGQGSSLRAGVQHISTDGPGVMVFLGDLPFISQYTTSFVFHEGARLLKCSSEPFVMRPVYQKTGGHPVFFGHLRDAVLEVLDGDQGGRALLNMIKVKRELFVHDSGIVKDIDTRDDYRQALKQGDLDEDG</sequence>
<dbReference type="EMBL" id="JAFBFH010000006">
    <property type="protein sequence ID" value="MBM7714236.1"/>
    <property type="molecule type" value="Genomic_DNA"/>
</dbReference>
<keyword evidence="2" id="KW-0548">Nucleotidyltransferase</keyword>
<gene>
    <name evidence="2" type="ORF">JOC94_001208</name>
</gene>
<reference evidence="2 3" key="1">
    <citation type="submission" date="2021-01" db="EMBL/GenBank/DDBJ databases">
        <title>Genomic Encyclopedia of Type Strains, Phase IV (KMG-IV): sequencing the most valuable type-strain genomes for metagenomic binning, comparative biology and taxonomic classification.</title>
        <authorList>
            <person name="Goeker M."/>
        </authorList>
    </citation>
    <scope>NUCLEOTIDE SEQUENCE [LARGE SCALE GENOMIC DNA]</scope>
    <source>
        <strain evidence="2 3">DSM 105453</strain>
    </source>
</reference>
<dbReference type="InterPro" id="IPR029044">
    <property type="entry name" value="Nucleotide-diphossugar_trans"/>
</dbReference>
<dbReference type="PANTHER" id="PTHR43777:SF1">
    <property type="entry name" value="MOLYBDENUM COFACTOR CYTIDYLYLTRANSFERASE"/>
    <property type="match status" value="1"/>
</dbReference>
<dbReference type="RefSeq" id="WP_077111935.1">
    <property type="nucleotide sequence ID" value="NZ_JAFBFH010000006.1"/>
</dbReference>